<dbReference type="Gene3D" id="1.20.1170.10">
    <property type="match status" value="1"/>
</dbReference>
<protein>
    <submittedName>
        <fullName evidence="1">Uncharacterized protein</fullName>
    </submittedName>
</protein>
<dbReference type="VEuPathDB" id="FungiDB:FOC1_g10003026"/>
<reference evidence="1 2" key="1">
    <citation type="journal article" date="2018" name="Sci. Rep.">
        <title>Characterisation of pathogen-specific regions and novel effector candidates in Fusarium oxysporum f. sp. cepae.</title>
        <authorList>
            <person name="Armitage A.D."/>
            <person name="Taylor A."/>
            <person name="Sobczyk M.K."/>
            <person name="Baxter L."/>
            <person name="Greenfield B.P."/>
            <person name="Bates H.J."/>
            <person name="Wilson F."/>
            <person name="Jackson A.C."/>
            <person name="Ott S."/>
            <person name="Harrison R.J."/>
            <person name="Clarkson J.P."/>
        </authorList>
    </citation>
    <scope>NUCLEOTIDE SEQUENCE [LARGE SCALE GENOMIC DNA]</scope>
    <source>
        <strain evidence="1 2">Fo_A13</strain>
    </source>
</reference>
<dbReference type="VEuPathDB" id="FungiDB:FOC1_g10003027"/>
<evidence type="ECO:0000313" key="2">
    <source>
        <dbReference type="Proteomes" id="UP000285084"/>
    </source>
</evidence>
<dbReference type="EMBL" id="MRCX01000102">
    <property type="protein sequence ID" value="RKK72182.1"/>
    <property type="molecule type" value="Genomic_DNA"/>
</dbReference>
<dbReference type="VEuPathDB" id="FungiDB:HZS61_016092"/>
<accession>A0A420MVX9</accession>
<sequence length="579" mass="64163">MAAVVTINPYQVFTDFGEGTQTFLREVKGSGTTSEQKPAEAFVLDDKSFAGLQSYIMSALKIPKTTELFKATYPFKELDQWIKTEQDYDRLHTTLVPIHDHCETYLANGINSMIGLAHAIANYAENAAEYIELLKVQMDIICDEDIPTRSEQATKAKSRAKSILNAFQKEAKDTKDRLASITEVTNTFKSQTASDSKALENLEQMLKQNLTNEKLDNPMTKYIKEMRECVLKLIQNNQKEVSTEQYVRSYKWLWDVPGLGGMILPSASEDLKEALRDYAAKNDEYMRMVAKDDADRIHLLKSIDIARALIANIDGVTKNIAKAQESLTNISYGIALMDSSCATLRTKLESIDGEVKTESHGDFTSTIAVNRATAAWKTVLETARGFAKRGIIEEATNEEAPKPKDHAVILAASYGGQTVTELAKMQLNFGTKIVISTKDLIFPDKLQGKPKALSILYRFGDDPDSWRTFTCDTGTEQVHTLTADSSPAAEVAVNFRKDTSSRYKIHAIVYGLRQITDKAALHRVAFAAEKGVLLADDLIFGVNSSNDPWPGKVKTAAIFYTVDRVLACASAVQGAPLIF</sequence>
<comment type="caution">
    <text evidence="1">The sequence shown here is derived from an EMBL/GenBank/DDBJ whole genome shotgun (WGS) entry which is preliminary data.</text>
</comment>
<organism evidence="1 2">
    <name type="scientific">Fusarium oxysporum</name>
    <name type="common">Fusarium vascular wilt</name>
    <dbReference type="NCBI Taxonomy" id="5507"/>
    <lineage>
        <taxon>Eukaryota</taxon>
        <taxon>Fungi</taxon>
        <taxon>Dikarya</taxon>
        <taxon>Ascomycota</taxon>
        <taxon>Pezizomycotina</taxon>
        <taxon>Sordariomycetes</taxon>
        <taxon>Hypocreomycetidae</taxon>
        <taxon>Hypocreales</taxon>
        <taxon>Nectriaceae</taxon>
        <taxon>Fusarium</taxon>
        <taxon>Fusarium oxysporum species complex</taxon>
    </lineage>
</organism>
<dbReference type="VEuPathDB" id="FungiDB:FOXG_13610"/>
<gene>
    <name evidence="1" type="ORF">BFJ69_g10316</name>
</gene>
<evidence type="ECO:0000313" key="1">
    <source>
        <dbReference type="EMBL" id="RKK72182.1"/>
    </source>
</evidence>
<dbReference type="AlphaFoldDB" id="A0A420MVX9"/>
<dbReference type="VEuPathDB" id="FungiDB:FOZG_16348"/>
<dbReference type="VEuPathDB" id="FungiDB:FOC4_g10006366"/>
<dbReference type="VEuPathDB" id="FungiDB:FOXG_21216"/>
<proteinExistence type="predicted"/>
<dbReference type="VEuPathDB" id="FungiDB:FOMG_09994"/>
<dbReference type="Proteomes" id="UP000285084">
    <property type="component" value="Unassembled WGS sequence"/>
</dbReference>
<dbReference type="CDD" id="cd22656">
    <property type="entry name" value="ClyA_Cry6Aa-like"/>
    <property type="match status" value="1"/>
</dbReference>
<name>A0A420MVX9_FUSOX</name>
<dbReference type="VEuPathDB" id="FungiDB:FOIG_11307"/>
<dbReference type="VEuPathDB" id="FungiDB:FOMG_09995"/>
<dbReference type="SUPFAM" id="SSF58100">
    <property type="entry name" value="Bacterial hemolysins"/>
    <property type="match status" value="1"/>
</dbReference>